<name>A0A1V4K8V1_PATFA</name>
<dbReference type="OrthoDB" id="2017365at2759"/>
<proteinExistence type="inferred from homology"/>
<reference evidence="7 8" key="1">
    <citation type="submission" date="2016-02" db="EMBL/GenBank/DDBJ databases">
        <title>Band-tailed pigeon sequencing and assembly.</title>
        <authorList>
            <person name="Soares A.E."/>
            <person name="Novak B.J."/>
            <person name="Rice E.S."/>
            <person name="O'Connell B."/>
            <person name="Chang D."/>
            <person name="Weber S."/>
            <person name="Shapiro B."/>
        </authorList>
    </citation>
    <scope>NUCLEOTIDE SEQUENCE [LARGE SCALE GENOMIC DNA]</scope>
    <source>
        <strain evidence="7">BTP2013</strain>
        <tissue evidence="7">Blood</tissue>
    </source>
</reference>
<evidence type="ECO:0000313" key="8">
    <source>
        <dbReference type="Proteomes" id="UP000190648"/>
    </source>
</evidence>
<dbReference type="EMBL" id="LSYS01004144">
    <property type="protein sequence ID" value="OPJ80781.1"/>
    <property type="molecule type" value="Genomic_DNA"/>
</dbReference>
<dbReference type="Pfam" id="PF00644">
    <property type="entry name" value="PARP"/>
    <property type="match status" value="1"/>
</dbReference>
<evidence type="ECO:0000256" key="5">
    <source>
        <dbReference type="RuleBase" id="RU362114"/>
    </source>
</evidence>
<comment type="caution">
    <text evidence="7">The sequence shown here is derived from an EMBL/GenBank/DDBJ whole genome shotgun (WGS) entry which is preliminary data.</text>
</comment>
<dbReference type="GO" id="GO:0006302">
    <property type="term" value="P:double-strand break repair"/>
    <property type="evidence" value="ECO:0007669"/>
    <property type="project" value="TreeGrafter"/>
</dbReference>
<evidence type="ECO:0000259" key="6">
    <source>
        <dbReference type="PROSITE" id="PS51059"/>
    </source>
</evidence>
<dbReference type="InterPro" id="IPR012317">
    <property type="entry name" value="Poly(ADP-ribose)pol_cat_dom"/>
</dbReference>
<dbReference type="PROSITE" id="PS51059">
    <property type="entry name" value="PARP_CATALYTIC"/>
    <property type="match status" value="1"/>
</dbReference>
<dbReference type="GO" id="GO:0005730">
    <property type="term" value="C:nucleolus"/>
    <property type="evidence" value="ECO:0007669"/>
    <property type="project" value="TreeGrafter"/>
</dbReference>
<evidence type="ECO:0000256" key="2">
    <source>
        <dbReference type="ARBA" id="ARBA00022679"/>
    </source>
</evidence>
<evidence type="ECO:0000256" key="4">
    <source>
        <dbReference type="ARBA" id="ARBA00024347"/>
    </source>
</evidence>
<keyword evidence="2 5" id="KW-0808">Transferase</keyword>
<dbReference type="STRING" id="372326.A0A1V4K8V1"/>
<dbReference type="GO" id="GO:0003950">
    <property type="term" value="F:NAD+ poly-ADP-ribosyltransferase activity"/>
    <property type="evidence" value="ECO:0007669"/>
    <property type="project" value="UniProtKB-UniRule"/>
</dbReference>
<keyword evidence="3 5" id="KW-0520">NAD</keyword>
<feature type="domain" description="PARP catalytic" evidence="6">
    <location>
        <begin position="1"/>
        <end position="111"/>
    </location>
</feature>
<protein>
    <recommendedName>
        <fullName evidence="5">Poly [ADP-ribose] polymerase</fullName>
        <shortName evidence="5">PARP</shortName>
        <ecNumber evidence="5">2.4.2.-</ecNumber>
    </recommendedName>
</protein>
<dbReference type="PANTHER" id="PTHR10459:SF66">
    <property type="entry name" value="PROTEIN MONO-ADP-RIBOSYLTRANSFERASE PARP3"/>
    <property type="match status" value="1"/>
</dbReference>
<dbReference type="PANTHER" id="PTHR10459">
    <property type="entry name" value="DNA LIGASE"/>
    <property type="match status" value="1"/>
</dbReference>
<dbReference type="EC" id="2.4.2.-" evidence="5"/>
<comment type="similarity">
    <text evidence="4">Belongs to the ARTD/PARP family.</text>
</comment>
<gene>
    <name evidence="7" type="primary">PARP3</name>
    <name evidence="7" type="ORF">AV530_004207</name>
</gene>
<organism evidence="7 8">
    <name type="scientific">Patagioenas fasciata monilis</name>
    <dbReference type="NCBI Taxonomy" id="372326"/>
    <lineage>
        <taxon>Eukaryota</taxon>
        <taxon>Metazoa</taxon>
        <taxon>Chordata</taxon>
        <taxon>Craniata</taxon>
        <taxon>Vertebrata</taxon>
        <taxon>Euteleostomi</taxon>
        <taxon>Archelosauria</taxon>
        <taxon>Archosauria</taxon>
        <taxon>Dinosauria</taxon>
        <taxon>Saurischia</taxon>
        <taxon>Theropoda</taxon>
        <taxon>Coelurosauria</taxon>
        <taxon>Aves</taxon>
        <taxon>Neognathae</taxon>
        <taxon>Neoaves</taxon>
        <taxon>Columbimorphae</taxon>
        <taxon>Columbiformes</taxon>
        <taxon>Columbidae</taxon>
        <taxon>Patagioenas</taxon>
    </lineage>
</organism>
<dbReference type="Proteomes" id="UP000190648">
    <property type="component" value="Unassembled WGS sequence"/>
</dbReference>
<evidence type="ECO:0000256" key="3">
    <source>
        <dbReference type="ARBA" id="ARBA00023027"/>
    </source>
</evidence>
<dbReference type="InterPro" id="IPR050800">
    <property type="entry name" value="ARTD/PARP"/>
</dbReference>
<dbReference type="SUPFAM" id="SSF56399">
    <property type="entry name" value="ADP-ribosylation"/>
    <property type="match status" value="1"/>
</dbReference>
<accession>A0A1V4K8V1</accession>
<dbReference type="GO" id="GO:1990404">
    <property type="term" value="F:NAD+-protein mono-ADP-ribosyltransferase activity"/>
    <property type="evidence" value="ECO:0007669"/>
    <property type="project" value="TreeGrafter"/>
</dbReference>
<dbReference type="Gene3D" id="3.90.228.10">
    <property type="match status" value="1"/>
</dbReference>
<evidence type="ECO:0000313" key="7">
    <source>
        <dbReference type="EMBL" id="OPJ80781.1"/>
    </source>
</evidence>
<evidence type="ECO:0000256" key="1">
    <source>
        <dbReference type="ARBA" id="ARBA00022676"/>
    </source>
</evidence>
<keyword evidence="8" id="KW-1185">Reference proteome</keyword>
<dbReference type="GO" id="GO:0070212">
    <property type="term" value="P:protein poly-ADP-ribosylation"/>
    <property type="evidence" value="ECO:0007669"/>
    <property type="project" value="TreeGrafter"/>
</dbReference>
<keyword evidence="1 5" id="KW-0328">Glycosyltransferase</keyword>
<dbReference type="AlphaFoldDB" id="A0A1V4K8V1"/>
<dbReference type="GO" id="GO:0035861">
    <property type="term" value="C:site of double-strand break"/>
    <property type="evidence" value="ECO:0007669"/>
    <property type="project" value="TreeGrafter"/>
</dbReference>
<sequence length="180" mass="19735">MVAAILKSGLRIMLHLGGHVGKGIYSASENSRSASYVSCTSEKAGIMFLTEVALGKPYCTTCDDPTLCQPPTGFHSILACGRTELDPTHDEEVLLDGRKVLVCQGKPTPMPTYKNSSFRTEQVHYLSREPVPDLLPHPAPLLRVPKHLAALSQHHVVVPTSPSHFDSFQHLISTKVYFCK</sequence>